<evidence type="ECO:0000256" key="1">
    <source>
        <dbReference type="ARBA" id="ARBA00004141"/>
    </source>
</evidence>
<reference evidence="9 10" key="1">
    <citation type="journal article" date="2018" name="Biotechnol. Biofuels">
        <title>Integrative visual omics of the white-rot fungus Polyporus brumalis exposes the biotechnological potential of its oxidative enzymes for delignifying raw plant biomass.</title>
        <authorList>
            <person name="Miyauchi S."/>
            <person name="Rancon A."/>
            <person name="Drula E."/>
            <person name="Hage H."/>
            <person name="Chaduli D."/>
            <person name="Favel A."/>
            <person name="Grisel S."/>
            <person name="Henrissat B."/>
            <person name="Herpoel-Gimbert I."/>
            <person name="Ruiz-Duenas F.J."/>
            <person name="Chevret D."/>
            <person name="Hainaut M."/>
            <person name="Lin J."/>
            <person name="Wang M."/>
            <person name="Pangilinan J."/>
            <person name="Lipzen A."/>
            <person name="Lesage-Meessen L."/>
            <person name="Navarro D."/>
            <person name="Riley R."/>
            <person name="Grigoriev I.V."/>
            <person name="Zhou S."/>
            <person name="Raouche S."/>
            <person name="Rosso M.N."/>
        </authorList>
    </citation>
    <scope>NUCLEOTIDE SEQUENCE [LARGE SCALE GENOMIC DNA]</scope>
    <source>
        <strain evidence="9 10">BRFM 1820</strain>
    </source>
</reference>
<evidence type="ECO:0000313" key="10">
    <source>
        <dbReference type="Proteomes" id="UP000256964"/>
    </source>
</evidence>
<dbReference type="FunFam" id="1.20.1250.20:FF:000197">
    <property type="entry name" value="Siderophore iron transporter 1"/>
    <property type="match status" value="1"/>
</dbReference>
<dbReference type="Pfam" id="PF07690">
    <property type="entry name" value="MFS_1"/>
    <property type="match status" value="1"/>
</dbReference>
<name>A0A371DC95_9APHY</name>
<feature type="transmembrane region" description="Helical" evidence="8">
    <location>
        <begin position="91"/>
        <end position="114"/>
    </location>
</feature>
<dbReference type="AlphaFoldDB" id="A0A371DC95"/>
<evidence type="ECO:0000313" key="9">
    <source>
        <dbReference type="EMBL" id="RDX50161.1"/>
    </source>
</evidence>
<dbReference type="PANTHER" id="PTHR23501:SF58">
    <property type="entry name" value="LOW AFFINITY HEME TRANSPORTER STR3"/>
    <property type="match status" value="1"/>
</dbReference>
<evidence type="ECO:0000256" key="7">
    <source>
        <dbReference type="ARBA" id="ARBA00023136"/>
    </source>
</evidence>
<dbReference type="SUPFAM" id="SSF103473">
    <property type="entry name" value="MFS general substrate transporter"/>
    <property type="match status" value="2"/>
</dbReference>
<dbReference type="InterPro" id="IPR011701">
    <property type="entry name" value="MFS"/>
</dbReference>
<feature type="transmembrane region" description="Helical" evidence="8">
    <location>
        <begin position="285"/>
        <end position="311"/>
    </location>
</feature>
<keyword evidence="6" id="KW-0406">Ion transport</keyword>
<dbReference type="OrthoDB" id="2241241at2759"/>
<evidence type="ECO:0000256" key="4">
    <source>
        <dbReference type="ARBA" id="ARBA00022692"/>
    </source>
</evidence>
<accession>A0A371DC95</accession>
<feature type="transmembrane region" description="Helical" evidence="8">
    <location>
        <begin position="135"/>
        <end position="154"/>
    </location>
</feature>
<dbReference type="Proteomes" id="UP000256964">
    <property type="component" value="Unassembled WGS sequence"/>
</dbReference>
<organism evidence="9 10">
    <name type="scientific">Lentinus brumalis</name>
    <dbReference type="NCBI Taxonomy" id="2498619"/>
    <lineage>
        <taxon>Eukaryota</taxon>
        <taxon>Fungi</taxon>
        <taxon>Dikarya</taxon>
        <taxon>Basidiomycota</taxon>
        <taxon>Agaricomycotina</taxon>
        <taxon>Agaricomycetes</taxon>
        <taxon>Polyporales</taxon>
        <taxon>Polyporaceae</taxon>
        <taxon>Lentinus</taxon>
    </lineage>
</organism>
<proteinExistence type="inferred from homology"/>
<dbReference type="STRING" id="139420.A0A371DC95"/>
<comment type="subcellular location">
    <subcellularLocation>
        <location evidence="1">Membrane</location>
        <topology evidence="1">Multi-pass membrane protein</topology>
    </subcellularLocation>
</comment>
<feature type="transmembrane region" description="Helical" evidence="8">
    <location>
        <begin position="488"/>
        <end position="511"/>
    </location>
</feature>
<dbReference type="Gene3D" id="1.20.1250.20">
    <property type="entry name" value="MFS general substrate transporter like domains"/>
    <property type="match status" value="2"/>
</dbReference>
<dbReference type="GO" id="GO:0022857">
    <property type="term" value="F:transmembrane transporter activity"/>
    <property type="evidence" value="ECO:0007669"/>
    <property type="project" value="InterPro"/>
</dbReference>
<dbReference type="EMBL" id="KZ857401">
    <property type="protein sequence ID" value="RDX50161.1"/>
    <property type="molecule type" value="Genomic_DNA"/>
</dbReference>
<feature type="transmembrane region" description="Helical" evidence="8">
    <location>
        <begin position="354"/>
        <end position="375"/>
    </location>
</feature>
<gene>
    <name evidence="9" type="ORF">OH76DRAFT_487478</name>
</gene>
<keyword evidence="10" id="KW-1185">Reference proteome</keyword>
<feature type="transmembrane region" description="Helical" evidence="8">
    <location>
        <begin position="395"/>
        <end position="416"/>
    </location>
</feature>
<dbReference type="InterPro" id="IPR036259">
    <property type="entry name" value="MFS_trans_sf"/>
</dbReference>
<keyword evidence="7 8" id="KW-0472">Membrane</keyword>
<keyword evidence="4 8" id="KW-0812">Transmembrane</keyword>
<feature type="transmembrane region" description="Helical" evidence="8">
    <location>
        <begin position="69"/>
        <end position="85"/>
    </location>
</feature>
<sequence>MATRPTALAVTSSLAAVPGSRISDDYKDDVKSAHDVETQPQEVVKQEEDPGVARIEALYRVFGSGGAKIWTLYISILLICYATSLDSSVAYTFYAIATSAFSAHSLLGAIDVAISIMGSVCRPFIAKIADHVSRPWAYLFSLFFYVLGYIIIASSKTVNAFAAGQVIYKVGNVGLDLVTTIIIGDVSPLEWRGLFQGLASAPWIINSFVAGYITADLGTGGWRWGYGMFCIIVPACMAPALMILFWADLKAKKLGELSLAASDYTARVRAGTEERKSWHRLVWDMLVVIDAFGLVLLGVGFSLVLLPFTLYTTAKDGWRNPSLIAMFVVGGIVLIAYTYWEIYVTAHPIMPKRIWNRTFIMCVIIDALYYFGGYLGDTYFSSWVYVVKDWSFRDYTFFNNTLTVGLCFFGVVAGLLMRITHRYKYIQVTGLCIRSLGLGLRLHTSIKGNPTAELVMTQILISMGGAFSVVGSQVASQASVPHTDMATAISLLGMLTNLGGAIGSAVAAAVWGHEMPKNLTKELGGILSAEQIEAIYGSITTARDQPDNIRTGVIKAYNDTVFRLYLPALFISFVAIIAGLLASNFHLDSRQNAIEDKVVIGFENDADHASEKTEKEKHTSD</sequence>
<comment type="similarity">
    <text evidence="2">Belongs to the major facilitator superfamily.</text>
</comment>
<keyword evidence="3" id="KW-0813">Transport</keyword>
<evidence type="ECO:0000256" key="3">
    <source>
        <dbReference type="ARBA" id="ARBA00022448"/>
    </source>
</evidence>
<protein>
    <submittedName>
        <fullName evidence="9">MFS general substrate transporter</fullName>
    </submittedName>
</protein>
<evidence type="ECO:0000256" key="6">
    <source>
        <dbReference type="ARBA" id="ARBA00023065"/>
    </source>
</evidence>
<evidence type="ECO:0000256" key="2">
    <source>
        <dbReference type="ARBA" id="ARBA00008335"/>
    </source>
</evidence>
<feature type="transmembrane region" description="Helical" evidence="8">
    <location>
        <begin position="226"/>
        <end position="247"/>
    </location>
</feature>
<feature type="transmembrane region" description="Helical" evidence="8">
    <location>
        <begin position="323"/>
        <end position="342"/>
    </location>
</feature>
<evidence type="ECO:0000256" key="8">
    <source>
        <dbReference type="SAM" id="Phobius"/>
    </source>
</evidence>
<evidence type="ECO:0000256" key="5">
    <source>
        <dbReference type="ARBA" id="ARBA00022989"/>
    </source>
</evidence>
<feature type="transmembrane region" description="Helical" evidence="8">
    <location>
        <begin position="564"/>
        <end position="582"/>
    </location>
</feature>
<keyword evidence="5 8" id="KW-1133">Transmembrane helix</keyword>
<dbReference type="PANTHER" id="PTHR23501">
    <property type="entry name" value="MAJOR FACILITATOR SUPERFAMILY"/>
    <property type="match status" value="1"/>
</dbReference>
<dbReference type="GO" id="GO:0005886">
    <property type="term" value="C:plasma membrane"/>
    <property type="evidence" value="ECO:0007669"/>
    <property type="project" value="TreeGrafter"/>
</dbReference>
<dbReference type="GO" id="GO:0006811">
    <property type="term" value="P:monoatomic ion transport"/>
    <property type="evidence" value="ECO:0007669"/>
    <property type="project" value="UniProtKB-KW"/>
</dbReference>